<organism evidence="1 2">
    <name type="scientific">Trichinella spiralis</name>
    <name type="common">Trichina worm</name>
    <dbReference type="NCBI Taxonomy" id="6334"/>
    <lineage>
        <taxon>Eukaryota</taxon>
        <taxon>Metazoa</taxon>
        <taxon>Ecdysozoa</taxon>
        <taxon>Nematoda</taxon>
        <taxon>Enoplea</taxon>
        <taxon>Dorylaimia</taxon>
        <taxon>Trichinellida</taxon>
        <taxon>Trichinellidae</taxon>
        <taxon>Trichinella</taxon>
    </lineage>
</organism>
<name>A0A0V1AIX6_TRISP</name>
<dbReference type="InParanoid" id="A0A0V1AIX6"/>
<reference evidence="1 2" key="1">
    <citation type="submission" date="2015-01" db="EMBL/GenBank/DDBJ databases">
        <title>Evolution of Trichinella species and genotypes.</title>
        <authorList>
            <person name="Korhonen P.K."/>
            <person name="Edoardo P."/>
            <person name="Giuseppe L.R."/>
            <person name="Gasser R.B."/>
        </authorList>
    </citation>
    <scope>NUCLEOTIDE SEQUENCE [LARGE SCALE GENOMIC DNA]</scope>
    <source>
        <strain evidence="1">ISS3</strain>
    </source>
</reference>
<keyword evidence="2" id="KW-1185">Reference proteome</keyword>
<evidence type="ECO:0000313" key="2">
    <source>
        <dbReference type="Proteomes" id="UP000054776"/>
    </source>
</evidence>
<gene>
    <name evidence="1" type="ORF">T01_7973</name>
</gene>
<dbReference type="AlphaFoldDB" id="A0A0V1AIX6"/>
<proteinExistence type="predicted"/>
<dbReference type="Proteomes" id="UP000054776">
    <property type="component" value="Unassembled WGS sequence"/>
</dbReference>
<accession>A0A0V1AIX6</accession>
<protein>
    <submittedName>
        <fullName evidence="1">Uncharacterized protein</fullName>
    </submittedName>
</protein>
<sequence length="38" mass="4174">MSSPQIFSTPPMTSNGISFNNESTSGFLTIFRSTYVPE</sequence>
<dbReference type="EMBL" id="JYDH01001599">
    <property type="protein sequence ID" value="KRY24589.1"/>
    <property type="molecule type" value="Genomic_DNA"/>
</dbReference>
<evidence type="ECO:0000313" key="1">
    <source>
        <dbReference type="EMBL" id="KRY24589.1"/>
    </source>
</evidence>
<comment type="caution">
    <text evidence="1">The sequence shown here is derived from an EMBL/GenBank/DDBJ whole genome shotgun (WGS) entry which is preliminary data.</text>
</comment>